<gene>
    <name evidence="7" type="ordered locus">Astex_0289</name>
</gene>
<dbReference type="OrthoDB" id="9770329at2"/>
<evidence type="ECO:0000313" key="7">
    <source>
        <dbReference type="EMBL" id="ADU11987.1"/>
    </source>
</evidence>
<proteinExistence type="predicted"/>
<dbReference type="GO" id="GO:0016491">
    <property type="term" value="F:oxidoreductase activity"/>
    <property type="evidence" value="ECO:0007669"/>
    <property type="project" value="InterPro"/>
</dbReference>
<evidence type="ECO:0000256" key="1">
    <source>
        <dbReference type="ARBA" id="ARBA00004370"/>
    </source>
</evidence>
<dbReference type="KEGG" id="aex:Astex_0289"/>
<evidence type="ECO:0000259" key="6">
    <source>
        <dbReference type="Pfam" id="PF04116"/>
    </source>
</evidence>
<evidence type="ECO:0000256" key="5">
    <source>
        <dbReference type="SAM" id="Phobius"/>
    </source>
</evidence>
<sequence length="243" mass="27098">MLLATYLVTFGLFVLIFTREVIAPASGATCDKRWQILAGSINAASLGAIVLAGFLFDRTLSQVSLLDLKGQIDPFSGGALAFLASSFVAYWWHRLIHASDTLWRFVHQLHHAPRRIEALTAFYVHPVDALLAALLNAGIAYGLLGVSGLSLAISLILVSVFDLVAHADQRTPQWLGYIIQRPEMHRVHHQHGHHKQNYGLPLWDTLFGTFANPQTGPERCGFDDKRAARIKDMLLFRDVHKIR</sequence>
<dbReference type="STRING" id="573065.Astex_0289"/>
<feature type="transmembrane region" description="Helical" evidence="5">
    <location>
        <begin position="77"/>
        <end position="93"/>
    </location>
</feature>
<accession>E8RPE1</accession>
<reference evidence="8" key="1">
    <citation type="submission" date="2010-12" db="EMBL/GenBank/DDBJ databases">
        <title>Complete sequence of chromosome 1 of Asticcacaulis excentricus CB 48.</title>
        <authorList>
            <consortium name="US DOE Joint Genome Institute"/>
            <person name="Lucas S."/>
            <person name="Copeland A."/>
            <person name="Lapidus A."/>
            <person name="Cheng J.-F."/>
            <person name="Bruce D."/>
            <person name="Goodwin L."/>
            <person name="Pitluck S."/>
            <person name="Teshima H."/>
            <person name="Davenport K."/>
            <person name="Detter J.C."/>
            <person name="Han C."/>
            <person name="Tapia R."/>
            <person name="Land M."/>
            <person name="Hauser L."/>
            <person name="Jeffries C."/>
            <person name="Kyrpides N."/>
            <person name="Ivanova N."/>
            <person name="Ovchinnikova G."/>
            <person name="Brun Y.V."/>
            <person name="Woyke T."/>
        </authorList>
    </citation>
    <scope>NUCLEOTIDE SEQUENCE [LARGE SCALE GENOMIC DNA]</scope>
    <source>
        <strain evidence="8">ATCC 15261 / DSM 4724 / KCTC 12464 / NCIMB 9791 / VKM B-1370 / CB 48</strain>
    </source>
</reference>
<dbReference type="GO" id="GO:0016020">
    <property type="term" value="C:membrane"/>
    <property type="evidence" value="ECO:0007669"/>
    <property type="project" value="UniProtKB-SubCell"/>
</dbReference>
<feature type="transmembrane region" description="Helical" evidence="5">
    <location>
        <begin position="139"/>
        <end position="165"/>
    </location>
</feature>
<dbReference type="HOGENOM" id="CLU_033631_3_1_5"/>
<keyword evidence="8" id="KW-1185">Reference proteome</keyword>
<evidence type="ECO:0000313" key="8">
    <source>
        <dbReference type="Proteomes" id="UP000001492"/>
    </source>
</evidence>
<evidence type="ECO:0000256" key="3">
    <source>
        <dbReference type="ARBA" id="ARBA00022989"/>
    </source>
</evidence>
<keyword evidence="4 5" id="KW-0472">Membrane</keyword>
<dbReference type="Proteomes" id="UP000001492">
    <property type="component" value="Chromosome 1"/>
</dbReference>
<evidence type="ECO:0000256" key="4">
    <source>
        <dbReference type="ARBA" id="ARBA00023136"/>
    </source>
</evidence>
<evidence type="ECO:0000256" key="2">
    <source>
        <dbReference type="ARBA" id="ARBA00022692"/>
    </source>
</evidence>
<dbReference type="EMBL" id="CP002395">
    <property type="protein sequence ID" value="ADU11987.1"/>
    <property type="molecule type" value="Genomic_DNA"/>
</dbReference>
<feature type="transmembrane region" description="Helical" evidence="5">
    <location>
        <begin position="37"/>
        <end position="56"/>
    </location>
</feature>
<dbReference type="InterPro" id="IPR006694">
    <property type="entry name" value="Fatty_acid_hydroxylase"/>
</dbReference>
<dbReference type="Pfam" id="PF04116">
    <property type="entry name" value="FA_hydroxylase"/>
    <property type="match status" value="1"/>
</dbReference>
<comment type="subcellular location">
    <subcellularLocation>
        <location evidence="1">Membrane</location>
    </subcellularLocation>
</comment>
<feature type="domain" description="Fatty acid hydroxylase" evidence="6">
    <location>
        <begin position="79"/>
        <end position="209"/>
    </location>
</feature>
<name>E8RPE1_ASTEC</name>
<organism evidence="7 8">
    <name type="scientific">Asticcacaulis excentricus (strain ATCC 15261 / DSM 4724 / KCTC 12464 / NCIMB 9791 / VKM B-1370 / CB 48)</name>
    <dbReference type="NCBI Taxonomy" id="573065"/>
    <lineage>
        <taxon>Bacteria</taxon>
        <taxon>Pseudomonadati</taxon>
        <taxon>Pseudomonadota</taxon>
        <taxon>Alphaproteobacteria</taxon>
        <taxon>Caulobacterales</taxon>
        <taxon>Caulobacteraceae</taxon>
        <taxon>Asticcacaulis</taxon>
    </lineage>
</organism>
<dbReference type="GO" id="GO:0008610">
    <property type="term" value="P:lipid biosynthetic process"/>
    <property type="evidence" value="ECO:0007669"/>
    <property type="project" value="InterPro"/>
</dbReference>
<keyword evidence="3 5" id="KW-1133">Transmembrane helix</keyword>
<protein>
    <submittedName>
        <fullName evidence="7">Fatty acid hydroxylase</fullName>
    </submittedName>
</protein>
<keyword evidence="2 5" id="KW-0812">Transmembrane</keyword>
<dbReference type="RefSeq" id="WP_013477821.1">
    <property type="nucleotide sequence ID" value="NC_014816.1"/>
</dbReference>
<dbReference type="InterPro" id="IPR050307">
    <property type="entry name" value="Sterol_Desaturase_Related"/>
</dbReference>
<dbReference type="GO" id="GO:0005506">
    <property type="term" value="F:iron ion binding"/>
    <property type="evidence" value="ECO:0007669"/>
    <property type="project" value="InterPro"/>
</dbReference>
<dbReference type="eggNOG" id="COG3000">
    <property type="taxonomic scope" value="Bacteria"/>
</dbReference>
<dbReference type="AlphaFoldDB" id="E8RPE1"/>
<dbReference type="PANTHER" id="PTHR11863">
    <property type="entry name" value="STEROL DESATURASE"/>
    <property type="match status" value="1"/>
</dbReference>